<keyword evidence="2" id="KW-0378">Hydrolase</keyword>
<evidence type="ECO:0000259" key="3">
    <source>
        <dbReference type="Pfam" id="PF04509"/>
    </source>
</evidence>
<proteinExistence type="predicted"/>
<dbReference type="InterPro" id="IPR050992">
    <property type="entry name" value="CheZ_family_phosphatases"/>
</dbReference>
<dbReference type="InterPro" id="IPR007597">
    <property type="entry name" value="CheC"/>
</dbReference>
<accession>A0A6J4SHH6</accession>
<gene>
    <name evidence="4" type="ORF">AVDCRST_MAG65-2064</name>
</gene>
<name>A0A6J4SHH6_9ACTN</name>
<dbReference type="EMBL" id="CADCVL010000362">
    <property type="protein sequence ID" value="CAA9491779.1"/>
    <property type="molecule type" value="Genomic_DNA"/>
</dbReference>
<dbReference type="InterPro" id="IPR028976">
    <property type="entry name" value="CheC-like_sf"/>
</dbReference>
<dbReference type="AlphaFoldDB" id="A0A6J4SHH6"/>
<dbReference type="CDD" id="cd17909">
    <property type="entry name" value="CheC_ClassI"/>
    <property type="match status" value="1"/>
</dbReference>
<reference evidence="4" key="1">
    <citation type="submission" date="2020-02" db="EMBL/GenBank/DDBJ databases">
        <authorList>
            <person name="Meier V. D."/>
        </authorList>
    </citation>
    <scope>NUCLEOTIDE SEQUENCE</scope>
    <source>
        <strain evidence="4">AVDCRST_MAG65</strain>
    </source>
</reference>
<sequence length="197" mass="19885">MTTQFNDVQLDALRELANIGSGNASTALSGMLGRPVDISVPVASALPLAEAVDAVGPAEEEVTGVMLGMVGELTGTVILLVSPDDAGVLCGMLGVDVDSEWGLSALGEIGNIVGASYINALAAMTGFEMEPTPPATITDMLGAIVASALAEHADGTDVALVLDSEMSVEGDDCSISFLLIPRAGGVKELLGRLGIES</sequence>
<evidence type="ECO:0000256" key="1">
    <source>
        <dbReference type="ARBA" id="ARBA00022500"/>
    </source>
</evidence>
<feature type="domain" description="CheC-like protein" evidence="3">
    <location>
        <begin position="103"/>
        <end position="137"/>
    </location>
</feature>
<protein>
    <submittedName>
        <fullName evidence="4">Chemotaxis protein CheC -- inhibitor of MCP methylation</fullName>
    </submittedName>
</protein>
<dbReference type="Gene3D" id="3.40.1550.10">
    <property type="entry name" value="CheC-like"/>
    <property type="match status" value="1"/>
</dbReference>
<dbReference type="GO" id="GO:0006935">
    <property type="term" value="P:chemotaxis"/>
    <property type="evidence" value="ECO:0007669"/>
    <property type="project" value="UniProtKB-KW"/>
</dbReference>
<evidence type="ECO:0000256" key="2">
    <source>
        <dbReference type="ARBA" id="ARBA00022801"/>
    </source>
</evidence>
<keyword evidence="1" id="KW-0145">Chemotaxis</keyword>
<dbReference type="Pfam" id="PF04509">
    <property type="entry name" value="CheC"/>
    <property type="match status" value="2"/>
</dbReference>
<organism evidence="4">
    <name type="scientific">uncultured Solirubrobacteraceae bacterium</name>
    <dbReference type="NCBI Taxonomy" id="1162706"/>
    <lineage>
        <taxon>Bacteria</taxon>
        <taxon>Bacillati</taxon>
        <taxon>Actinomycetota</taxon>
        <taxon>Thermoleophilia</taxon>
        <taxon>Solirubrobacterales</taxon>
        <taxon>Solirubrobacteraceae</taxon>
        <taxon>environmental samples</taxon>
    </lineage>
</organism>
<evidence type="ECO:0000313" key="4">
    <source>
        <dbReference type="EMBL" id="CAA9491779.1"/>
    </source>
</evidence>
<dbReference type="SUPFAM" id="SSF103039">
    <property type="entry name" value="CheC-like"/>
    <property type="match status" value="1"/>
</dbReference>
<feature type="domain" description="CheC-like protein" evidence="3">
    <location>
        <begin position="9"/>
        <end position="43"/>
    </location>
</feature>
<dbReference type="PANTHER" id="PTHR43693:SF1">
    <property type="entry name" value="PROTEIN PHOSPHATASE CHEZ"/>
    <property type="match status" value="1"/>
</dbReference>
<dbReference type="GO" id="GO:0016787">
    <property type="term" value="F:hydrolase activity"/>
    <property type="evidence" value="ECO:0007669"/>
    <property type="project" value="UniProtKB-KW"/>
</dbReference>
<dbReference type="PANTHER" id="PTHR43693">
    <property type="entry name" value="PROTEIN PHOSPHATASE CHEZ"/>
    <property type="match status" value="1"/>
</dbReference>